<dbReference type="AlphaFoldDB" id="D2YYE0"/>
<comment type="subcellular location">
    <subcellularLocation>
        <location evidence="1 7">Cell membrane</location>
        <topology evidence="1 7">Multi-pass membrane protein</topology>
    </subcellularLocation>
</comment>
<comment type="similarity">
    <text evidence="7">Belongs to the binding-protein-dependent transport system permease family.</text>
</comment>
<dbReference type="Gene3D" id="1.10.3720.10">
    <property type="entry name" value="MetI-like"/>
    <property type="match status" value="1"/>
</dbReference>
<name>D2YYE0_ARTGO</name>
<protein>
    <submittedName>
        <fullName evidence="9">Hypothetical sugar ABC-transporter permease</fullName>
    </submittedName>
</protein>
<feature type="transmembrane region" description="Helical" evidence="7">
    <location>
        <begin position="190"/>
        <end position="215"/>
    </location>
</feature>
<evidence type="ECO:0000256" key="6">
    <source>
        <dbReference type="ARBA" id="ARBA00023136"/>
    </source>
</evidence>
<sequence length="284" mass="31764">MAGQRVRTERPMRQPLVLRLGRHALLITGAALVVVPFLWMFTTSLQSRAETYTNTSVIPTSWNWENYLTAWEAAPFGQYYLNSVVMAVGIVSSHLVFDAMAAYAFARLTFPFRNAIFVVLLAALMVPTFVTIIPAYTIVADLGWIDTYAALIVPRMADVFGIILLRQFFVSIPHELEDAARIDGCSRIGTFLRIIVPLSRPAFATLAIFSFLFAWNDFLWPLLVTNTDEVRTIQIGLSSFVGRYGTSWNYLMAGTLTATVPSILVFLFFQRALVRGITTSGLKD</sequence>
<dbReference type="InterPro" id="IPR000515">
    <property type="entry name" value="MetI-like"/>
</dbReference>
<evidence type="ECO:0000313" key="9">
    <source>
        <dbReference type="EMBL" id="BAI67606.1"/>
    </source>
</evidence>
<dbReference type="GO" id="GO:0055085">
    <property type="term" value="P:transmembrane transport"/>
    <property type="evidence" value="ECO:0007669"/>
    <property type="project" value="InterPro"/>
</dbReference>
<keyword evidence="4 7" id="KW-0812">Transmembrane</keyword>
<dbReference type="InterPro" id="IPR035906">
    <property type="entry name" value="MetI-like_sf"/>
</dbReference>
<proteinExistence type="inferred from homology"/>
<dbReference type="CDD" id="cd06261">
    <property type="entry name" value="TM_PBP2"/>
    <property type="match status" value="1"/>
</dbReference>
<dbReference type="EMBL" id="AB478696">
    <property type="protein sequence ID" value="BAI67606.1"/>
    <property type="molecule type" value="Genomic_DNA"/>
</dbReference>
<evidence type="ECO:0000259" key="8">
    <source>
        <dbReference type="PROSITE" id="PS50928"/>
    </source>
</evidence>
<evidence type="ECO:0000256" key="1">
    <source>
        <dbReference type="ARBA" id="ARBA00004651"/>
    </source>
</evidence>
<feature type="transmembrane region" description="Helical" evidence="7">
    <location>
        <begin position="148"/>
        <end position="169"/>
    </location>
</feature>
<evidence type="ECO:0000256" key="7">
    <source>
        <dbReference type="RuleBase" id="RU363032"/>
    </source>
</evidence>
<accession>D2YYE0</accession>
<keyword evidence="6 7" id="KW-0472">Membrane</keyword>
<evidence type="ECO:0000256" key="3">
    <source>
        <dbReference type="ARBA" id="ARBA00022475"/>
    </source>
</evidence>
<evidence type="ECO:0000256" key="5">
    <source>
        <dbReference type="ARBA" id="ARBA00022989"/>
    </source>
</evidence>
<feature type="transmembrane region" description="Helical" evidence="7">
    <location>
        <begin position="248"/>
        <end position="269"/>
    </location>
</feature>
<evidence type="ECO:0000256" key="4">
    <source>
        <dbReference type="ARBA" id="ARBA00022692"/>
    </source>
</evidence>
<keyword evidence="2 7" id="KW-0813">Transport</keyword>
<feature type="transmembrane region" description="Helical" evidence="7">
    <location>
        <begin position="115"/>
        <end position="136"/>
    </location>
</feature>
<dbReference type="SUPFAM" id="SSF161098">
    <property type="entry name" value="MetI-like"/>
    <property type="match status" value="1"/>
</dbReference>
<reference evidence="9" key="1">
    <citation type="journal article" date="2011" name="J. Appl. Glycosci.">
        <title>Cloning, Sequencing and Expression of the Genes Encoding Cyclic alpha-Maltosyl-(1 -&gt; 6)-maltose Hydrolase and alpha-Glucosidase from an Arthrobacter globiformis Strain.</title>
        <authorList>
            <person name="Mori T."/>
            <person name="Nishimoto T."/>
            <person name="Okura T."/>
            <person name="Chaen H."/>
            <person name="Fukuda S."/>
        </authorList>
    </citation>
    <scope>NUCLEOTIDE SEQUENCE</scope>
</reference>
<dbReference type="GO" id="GO:0005886">
    <property type="term" value="C:plasma membrane"/>
    <property type="evidence" value="ECO:0007669"/>
    <property type="project" value="UniProtKB-SubCell"/>
</dbReference>
<feature type="transmembrane region" description="Helical" evidence="7">
    <location>
        <begin position="79"/>
        <end position="103"/>
    </location>
</feature>
<organism evidence="9">
    <name type="scientific">Arthrobacter globiformis</name>
    <dbReference type="NCBI Taxonomy" id="1665"/>
    <lineage>
        <taxon>Bacteria</taxon>
        <taxon>Bacillati</taxon>
        <taxon>Actinomycetota</taxon>
        <taxon>Actinomycetes</taxon>
        <taxon>Micrococcales</taxon>
        <taxon>Micrococcaceae</taxon>
        <taxon>Arthrobacter</taxon>
    </lineage>
</organism>
<dbReference type="Pfam" id="PF00528">
    <property type="entry name" value="BPD_transp_1"/>
    <property type="match status" value="1"/>
</dbReference>
<keyword evidence="5 7" id="KW-1133">Transmembrane helix</keyword>
<dbReference type="PANTHER" id="PTHR43744">
    <property type="entry name" value="ABC TRANSPORTER PERMEASE PROTEIN MG189-RELATED-RELATED"/>
    <property type="match status" value="1"/>
</dbReference>
<evidence type="ECO:0000256" key="2">
    <source>
        <dbReference type="ARBA" id="ARBA00022448"/>
    </source>
</evidence>
<dbReference type="PROSITE" id="PS50928">
    <property type="entry name" value="ABC_TM1"/>
    <property type="match status" value="1"/>
</dbReference>
<gene>
    <name evidence="9" type="primary">cmmE</name>
</gene>
<feature type="domain" description="ABC transmembrane type-1" evidence="8">
    <location>
        <begin position="80"/>
        <end position="269"/>
    </location>
</feature>
<feature type="transmembrane region" description="Helical" evidence="7">
    <location>
        <begin position="20"/>
        <end position="41"/>
    </location>
</feature>
<dbReference type="PANTHER" id="PTHR43744:SF12">
    <property type="entry name" value="ABC TRANSPORTER PERMEASE PROTEIN MG189-RELATED"/>
    <property type="match status" value="1"/>
</dbReference>
<keyword evidence="3" id="KW-1003">Cell membrane</keyword>